<protein>
    <submittedName>
        <fullName evidence="1">Uncharacterized protein</fullName>
    </submittedName>
</protein>
<gene>
    <name evidence="1" type="ORF">SK803_40815</name>
</gene>
<organism evidence="1 2">
    <name type="scientific">Lentzea miocenica</name>
    <dbReference type="NCBI Taxonomy" id="3095431"/>
    <lineage>
        <taxon>Bacteria</taxon>
        <taxon>Bacillati</taxon>
        <taxon>Actinomycetota</taxon>
        <taxon>Actinomycetes</taxon>
        <taxon>Pseudonocardiales</taxon>
        <taxon>Pseudonocardiaceae</taxon>
        <taxon>Lentzea</taxon>
    </lineage>
</organism>
<dbReference type="EMBL" id="JAXAVW010000046">
    <property type="protein sequence ID" value="MDX8036574.1"/>
    <property type="molecule type" value="Genomic_DNA"/>
</dbReference>
<dbReference type="RefSeq" id="WP_319971568.1">
    <property type="nucleotide sequence ID" value="NZ_JAXAVW010000046.1"/>
</dbReference>
<evidence type="ECO:0000313" key="1">
    <source>
        <dbReference type="EMBL" id="MDX8036574.1"/>
    </source>
</evidence>
<name>A0ABU4TEE7_9PSEU</name>
<proteinExistence type="predicted"/>
<sequence length="158" mass="16964">MASPFAPGDDNREVVPDEAILYRRVDWDKIGGKKGCAQGEEAEINGNCFSDYPEAKAIELGYPGACMSVGLGLVLLQKDKKPVDLLDGFDGYGLIRVKAGDLRNLRKLDGSPCPQGIKFSPTGAEPWHCVVFDLSGKRTSAAKKAIAKVASWEVPLIG</sequence>
<reference evidence="1 2" key="1">
    <citation type="submission" date="2023-11" db="EMBL/GenBank/DDBJ databases">
        <title>Lentzea sokolovensis, sp. nov., Lentzea kristufkii, sp. nov., and Lentzea miocenensis, sp. nov., rare actinobacteria from Sokolov Coal Basin, Miocene lacustrine sediment, Czech Republic.</title>
        <authorList>
            <person name="Lara A."/>
            <person name="Kotroba L."/>
            <person name="Nouioui I."/>
            <person name="Neumann-Schaal M."/>
            <person name="Mast Y."/>
            <person name="Chronakova A."/>
        </authorList>
    </citation>
    <scope>NUCLEOTIDE SEQUENCE [LARGE SCALE GENOMIC DNA]</scope>
    <source>
        <strain evidence="1 2">BCCO 10_0856</strain>
    </source>
</reference>
<dbReference type="Proteomes" id="UP001285521">
    <property type="component" value="Unassembled WGS sequence"/>
</dbReference>
<comment type="caution">
    <text evidence="1">The sequence shown here is derived from an EMBL/GenBank/DDBJ whole genome shotgun (WGS) entry which is preliminary data.</text>
</comment>
<keyword evidence="2" id="KW-1185">Reference proteome</keyword>
<evidence type="ECO:0000313" key="2">
    <source>
        <dbReference type="Proteomes" id="UP001285521"/>
    </source>
</evidence>
<accession>A0ABU4TEE7</accession>